<organism evidence="1 2">
    <name type="scientific">Arabidopsis thaliana</name>
    <name type="common">Mouse-ear cress</name>
    <dbReference type="NCBI Taxonomy" id="3702"/>
    <lineage>
        <taxon>Eukaryota</taxon>
        <taxon>Viridiplantae</taxon>
        <taxon>Streptophyta</taxon>
        <taxon>Embryophyta</taxon>
        <taxon>Tracheophyta</taxon>
        <taxon>Spermatophyta</taxon>
        <taxon>Magnoliopsida</taxon>
        <taxon>eudicotyledons</taxon>
        <taxon>Gunneridae</taxon>
        <taxon>Pentapetalae</taxon>
        <taxon>rosids</taxon>
        <taxon>malvids</taxon>
        <taxon>Brassicales</taxon>
        <taxon>Brassicaceae</taxon>
        <taxon>Camelineae</taxon>
        <taxon>Arabidopsis</taxon>
    </lineage>
</organism>
<dbReference type="EMBL" id="LUHQ01000014">
    <property type="protein sequence ID" value="OAO89323.1"/>
    <property type="molecule type" value="Genomic_DNA"/>
</dbReference>
<sequence>MQTESIDHFEDAVATSSFAVGMSDSTCPRIYTVGERSQGKEMVNQDENIEEPAASASKLTNPYLSASKLTNQLLQLGDHFMRILRSVLDIASVWILDEISEAFSISPRCGFLTRSPRRFVVRFGITHRCLPRR</sequence>
<evidence type="ECO:0000313" key="2">
    <source>
        <dbReference type="Proteomes" id="UP000078284"/>
    </source>
</evidence>
<reference evidence="2" key="1">
    <citation type="journal article" date="2016" name="Proc. Natl. Acad. Sci. U.S.A.">
        <title>Chromosome-level assembly of Arabidopsis thaliana Ler reveals the extent of translocation and inversion polymorphisms.</title>
        <authorList>
            <person name="Zapata L."/>
            <person name="Ding J."/>
            <person name="Willing E.M."/>
            <person name="Hartwig B."/>
            <person name="Bezdan D."/>
            <person name="Jiao W.B."/>
            <person name="Patel V."/>
            <person name="Velikkakam James G."/>
            <person name="Koornneef M."/>
            <person name="Ossowski S."/>
            <person name="Schneeberger K."/>
        </authorList>
    </citation>
    <scope>NUCLEOTIDE SEQUENCE [LARGE SCALE GENOMIC DNA]</scope>
    <source>
        <strain evidence="2">cv. Landsberg erecta</strain>
    </source>
</reference>
<evidence type="ECO:0000313" key="1">
    <source>
        <dbReference type="EMBL" id="OAO89323.1"/>
    </source>
</evidence>
<dbReference type="Proteomes" id="UP000078284">
    <property type="component" value="Unassembled WGS sequence"/>
</dbReference>
<dbReference type="AlphaFoldDB" id="A0A178U665"/>
<proteinExistence type="predicted"/>
<name>A0A178U665_ARATH</name>
<protein>
    <submittedName>
        <fullName evidence="1">Uncharacterized protein</fullName>
    </submittedName>
</protein>
<accession>A0A178U665</accession>
<gene>
    <name evidence="1" type="ORF">AXX17_ATUG01870</name>
</gene>
<comment type="caution">
    <text evidence="1">The sequence shown here is derived from an EMBL/GenBank/DDBJ whole genome shotgun (WGS) entry which is preliminary data.</text>
</comment>